<evidence type="ECO:0000256" key="6">
    <source>
        <dbReference type="ARBA" id="ARBA00022801"/>
    </source>
</evidence>
<dbReference type="GO" id="GO:0046872">
    <property type="term" value="F:metal ion binding"/>
    <property type="evidence" value="ECO:0007669"/>
    <property type="project" value="UniProtKB-KW"/>
</dbReference>
<organism evidence="13 14">
    <name type="scientific">Labrys okinawensis</name>
    <dbReference type="NCBI Taxonomy" id="346911"/>
    <lineage>
        <taxon>Bacteria</taxon>
        <taxon>Pseudomonadati</taxon>
        <taxon>Pseudomonadota</taxon>
        <taxon>Alphaproteobacteria</taxon>
        <taxon>Hyphomicrobiales</taxon>
        <taxon>Xanthobacteraceae</taxon>
        <taxon>Labrys</taxon>
    </lineage>
</organism>
<sequence>MPRIKVSRTGRILAISLASTVMTTVLVGPTQDAIANGDTRSLYMRHLHTGETINITYKRNGSYDSAALKKIDWFMRDWRQNQAVRMDPRALDTLWLVYRQVGASQPINIVCGYRSPGTNGMLRRRSRGVAKFSQHTLGKAIDYFIPGVPLSKLRVAGLRLQRGGVGYYPSSGSPFVHMDSGGVRMWPRMSRSELASVFPDGKTVLLPSDGRPMPGYQLAMNEIRRNGGSAGGGAGEDDVAETSGGGFFAALFGSRSNSTTTTSAPPVEVAQAYAPTTRSNARIPAAPPQPAPVMQQMAMADELATSPRRMAPVPLPERRPNDIDAVQAADAATAQLASADTGPRMIWQTGPNGTGGETAANVPLPPLRPGTAAEESQAAPVQLASLDAPPSVPATRPVVDPKPPIFADLSQGSEGFMKRSANRQSQRALGFADTAPVTNTARPPRPALIATRFEKQNFASLSAPVSAARNKQQATLVKPDLRTTASLIAAPSKTVVVRFGVAAYQDLRADKFTGAAVKPLRVASFTPMPDIFTGSIASN</sequence>
<proteinExistence type="inferred from homology"/>
<comment type="pathway">
    <text evidence="2">Cell wall biogenesis; cell wall polysaccharide biosynthesis.</text>
</comment>
<dbReference type="AlphaFoldDB" id="A0A2S9Q897"/>
<dbReference type="GO" id="GO:0006508">
    <property type="term" value="P:proteolysis"/>
    <property type="evidence" value="ECO:0007669"/>
    <property type="project" value="UniProtKB-KW"/>
</dbReference>
<dbReference type="InterPro" id="IPR010275">
    <property type="entry name" value="MepK"/>
</dbReference>
<evidence type="ECO:0000313" key="13">
    <source>
        <dbReference type="EMBL" id="PRH85571.1"/>
    </source>
</evidence>
<evidence type="ECO:0000256" key="7">
    <source>
        <dbReference type="ARBA" id="ARBA00022833"/>
    </source>
</evidence>
<dbReference type="EMBL" id="PUEJ01000008">
    <property type="protein sequence ID" value="PRH85571.1"/>
    <property type="molecule type" value="Genomic_DNA"/>
</dbReference>
<comment type="caution">
    <text evidence="13">The sequence shown here is derived from an EMBL/GenBank/DDBJ whole genome shotgun (WGS) entry which is preliminary data.</text>
</comment>
<evidence type="ECO:0000256" key="10">
    <source>
        <dbReference type="ARBA" id="ARBA00093448"/>
    </source>
</evidence>
<dbReference type="GO" id="GO:0008237">
    <property type="term" value="F:metallopeptidase activity"/>
    <property type="evidence" value="ECO:0007669"/>
    <property type="project" value="UniProtKB-KW"/>
</dbReference>
<evidence type="ECO:0000256" key="1">
    <source>
        <dbReference type="ARBA" id="ARBA00001947"/>
    </source>
</evidence>
<evidence type="ECO:0000256" key="12">
    <source>
        <dbReference type="SAM" id="SignalP"/>
    </source>
</evidence>
<dbReference type="PANTHER" id="PTHR37425:SF1">
    <property type="entry name" value="OUTER MEMBRANE PROTEIN"/>
    <property type="match status" value="1"/>
</dbReference>
<evidence type="ECO:0000256" key="2">
    <source>
        <dbReference type="ARBA" id="ARBA00004776"/>
    </source>
</evidence>
<dbReference type="SUPFAM" id="SSF55166">
    <property type="entry name" value="Hedgehog/DD-peptidase"/>
    <property type="match status" value="1"/>
</dbReference>
<keyword evidence="5 12" id="KW-0732">Signal</keyword>
<evidence type="ECO:0000256" key="3">
    <source>
        <dbReference type="ARBA" id="ARBA00022670"/>
    </source>
</evidence>
<dbReference type="Proteomes" id="UP000237682">
    <property type="component" value="Unassembled WGS sequence"/>
</dbReference>
<dbReference type="Gene3D" id="3.30.1380.10">
    <property type="match status" value="1"/>
</dbReference>
<keyword evidence="6" id="KW-0378">Hydrolase</keyword>
<gene>
    <name evidence="13" type="ORF">C5L14_21555</name>
</gene>
<feature type="chain" id="PRO_5015519146" description="Murein endopeptidase K" evidence="12">
    <location>
        <begin position="28"/>
        <end position="539"/>
    </location>
</feature>
<dbReference type="PANTHER" id="PTHR37425">
    <property type="match status" value="1"/>
</dbReference>
<comment type="similarity">
    <text evidence="10">Belongs to the peptidase M15 family.</text>
</comment>
<comment type="cofactor">
    <cofactor evidence="1">
        <name>Zn(2+)</name>
        <dbReference type="ChEBI" id="CHEBI:29105"/>
    </cofactor>
</comment>
<evidence type="ECO:0000256" key="5">
    <source>
        <dbReference type="ARBA" id="ARBA00022729"/>
    </source>
</evidence>
<evidence type="ECO:0000256" key="4">
    <source>
        <dbReference type="ARBA" id="ARBA00022723"/>
    </source>
</evidence>
<keyword evidence="3" id="KW-0645">Protease</keyword>
<evidence type="ECO:0000256" key="9">
    <source>
        <dbReference type="ARBA" id="ARBA00023316"/>
    </source>
</evidence>
<keyword evidence="9" id="KW-0961">Cell wall biogenesis/degradation</keyword>
<dbReference type="CDD" id="cd14844">
    <property type="entry name" value="Zn-DD-carboxypeptidase_like"/>
    <property type="match status" value="1"/>
</dbReference>
<evidence type="ECO:0000256" key="8">
    <source>
        <dbReference type="ARBA" id="ARBA00023049"/>
    </source>
</evidence>
<keyword evidence="7" id="KW-0862">Zinc</keyword>
<protein>
    <recommendedName>
        <fullName evidence="11">Murein endopeptidase K</fullName>
    </recommendedName>
</protein>
<evidence type="ECO:0000313" key="14">
    <source>
        <dbReference type="Proteomes" id="UP000237682"/>
    </source>
</evidence>
<keyword evidence="14" id="KW-1185">Reference proteome</keyword>
<name>A0A2S9Q897_9HYPH</name>
<dbReference type="Pfam" id="PF05951">
    <property type="entry name" value="Peptidase_M15_2"/>
    <property type="match status" value="1"/>
</dbReference>
<feature type="signal peptide" evidence="12">
    <location>
        <begin position="1"/>
        <end position="27"/>
    </location>
</feature>
<evidence type="ECO:0000256" key="11">
    <source>
        <dbReference type="ARBA" id="ARBA00093666"/>
    </source>
</evidence>
<dbReference type="GO" id="GO:0071555">
    <property type="term" value="P:cell wall organization"/>
    <property type="evidence" value="ECO:0007669"/>
    <property type="project" value="UniProtKB-KW"/>
</dbReference>
<accession>A0A2S9Q897</accession>
<keyword evidence="4" id="KW-0479">Metal-binding</keyword>
<keyword evidence="8" id="KW-0482">Metalloprotease</keyword>
<reference evidence="13 14" key="1">
    <citation type="submission" date="2018-02" db="EMBL/GenBank/DDBJ databases">
        <title>Whole genome sequencing of endophytic bacterium.</title>
        <authorList>
            <person name="Eedara R."/>
            <person name="Podile A.R."/>
        </authorList>
    </citation>
    <scope>NUCLEOTIDE SEQUENCE [LARGE SCALE GENOMIC DNA]</scope>
    <source>
        <strain evidence="13 14">RP1T</strain>
    </source>
</reference>
<dbReference type="InterPro" id="IPR009045">
    <property type="entry name" value="Zn_M74/Hedgehog-like"/>
</dbReference>